<organism evidence="1 2">
    <name type="scientific">Hyaloscypha bicolor E</name>
    <dbReference type="NCBI Taxonomy" id="1095630"/>
    <lineage>
        <taxon>Eukaryota</taxon>
        <taxon>Fungi</taxon>
        <taxon>Dikarya</taxon>
        <taxon>Ascomycota</taxon>
        <taxon>Pezizomycotina</taxon>
        <taxon>Leotiomycetes</taxon>
        <taxon>Helotiales</taxon>
        <taxon>Hyaloscyphaceae</taxon>
        <taxon>Hyaloscypha</taxon>
        <taxon>Hyaloscypha bicolor</taxon>
    </lineage>
</organism>
<dbReference type="GeneID" id="36588038"/>
<dbReference type="Proteomes" id="UP000235371">
    <property type="component" value="Unassembled WGS sequence"/>
</dbReference>
<proteinExistence type="predicted"/>
<accession>A0A2J6TE34</accession>
<evidence type="ECO:0000313" key="2">
    <source>
        <dbReference type="Proteomes" id="UP000235371"/>
    </source>
</evidence>
<protein>
    <submittedName>
        <fullName evidence="1">Uncharacterized protein</fullName>
    </submittedName>
</protein>
<name>A0A2J6TE34_9HELO</name>
<dbReference type="RefSeq" id="XP_024738166.1">
    <property type="nucleotide sequence ID" value="XM_024879961.1"/>
</dbReference>
<evidence type="ECO:0000313" key="1">
    <source>
        <dbReference type="EMBL" id="PMD61262.1"/>
    </source>
</evidence>
<sequence>MIKQKIHKKYLDKSLLNNLLIAKFGAGGFQVEVESEVYILAVPQELTEAEIETCRTRS</sequence>
<reference evidence="1 2" key="1">
    <citation type="submission" date="2016-04" db="EMBL/GenBank/DDBJ databases">
        <title>A degradative enzymes factory behind the ericoid mycorrhizal symbiosis.</title>
        <authorList>
            <consortium name="DOE Joint Genome Institute"/>
            <person name="Martino E."/>
            <person name="Morin E."/>
            <person name="Grelet G."/>
            <person name="Kuo A."/>
            <person name="Kohler A."/>
            <person name="Daghino S."/>
            <person name="Barry K."/>
            <person name="Choi C."/>
            <person name="Cichocki N."/>
            <person name="Clum A."/>
            <person name="Copeland A."/>
            <person name="Hainaut M."/>
            <person name="Haridas S."/>
            <person name="Labutti K."/>
            <person name="Lindquist E."/>
            <person name="Lipzen A."/>
            <person name="Khouja H.-R."/>
            <person name="Murat C."/>
            <person name="Ohm R."/>
            <person name="Olson A."/>
            <person name="Spatafora J."/>
            <person name="Veneault-Fourrey C."/>
            <person name="Henrissat B."/>
            <person name="Grigoriev I."/>
            <person name="Martin F."/>
            <person name="Perotto S."/>
        </authorList>
    </citation>
    <scope>NUCLEOTIDE SEQUENCE [LARGE SCALE GENOMIC DNA]</scope>
    <source>
        <strain evidence="1 2">E</strain>
    </source>
</reference>
<dbReference type="OrthoDB" id="3783539at2759"/>
<keyword evidence="2" id="KW-1185">Reference proteome</keyword>
<gene>
    <name evidence="1" type="ORF">K444DRAFT_611513</name>
</gene>
<dbReference type="InParanoid" id="A0A2J6TE34"/>
<dbReference type="AlphaFoldDB" id="A0A2J6TE34"/>
<dbReference type="EMBL" id="KZ613786">
    <property type="protein sequence ID" value="PMD61262.1"/>
    <property type="molecule type" value="Genomic_DNA"/>
</dbReference>